<name>A0ABV9R3X0_9MICO</name>
<dbReference type="SUPFAM" id="SSF52172">
    <property type="entry name" value="CheY-like"/>
    <property type="match status" value="1"/>
</dbReference>
<keyword evidence="4 7" id="KW-0238">DNA-binding</keyword>
<dbReference type="PROSITE" id="PS50110">
    <property type="entry name" value="RESPONSE_REGULATORY"/>
    <property type="match status" value="1"/>
</dbReference>
<comment type="caution">
    <text evidence="10">The sequence shown here is derived from an EMBL/GenBank/DDBJ whole genome shotgun (WGS) entry which is preliminary data.</text>
</comment>
<dbReference type="RefSeq" id="WP_204391301.1">
    <property type="nucleotide sequence ID" value="NZ_JAFBBW010000001.1"/>
</dbReference>
<protein>
    <submittedName>
        <fullName evidence="10">Response regulator transcription factor</fullName>
    </submittedName>
</protein>
<dbReference type="Proteomes" id="UP001595960">
    <property type="component" value="Unassembled WGS sequence"/>
</dbReference>
<reference evidence="11" key="1">
    <citation type="journal article" date="2019" name="Int. J. Syst. Evol. Microbiol.">
        <title>The Global Catalogue of Microorganisms (GCM) 10K type strain sequencing project: providing services to taxonomists for standard genome sequencing and annotation.</title>
        <authorList>
            <consortium name="The Broad Institute Genomics Platform"/>
            <consortium name="The Broad Institute Genome Sequencing Center for Infectious Disease"/>
            <person name="Wu L."/>
            <person name="Ma J."/>
        </authorList>
    </citation>
    <scope>NUCLEOTIDE SEQUENCE [LARGE SCALE GENOMIC DNA]</scope>
    <source>
        <strain evidence="11">CGMCC 1.12192</strain>
    </source>
</reference>
<evidence type="ECO:0000256" key="6">
    <source>
        <dbReference type="PROSITE-ProRule" id="PRU00169"/>
    </source>
</evidence>
<feature type="domain" description="Response regulatory" evidence="8">
    <location>
        <begin position="3"/>
        <end position="116"/>
    </location>
</feature>
<accession>A0ABV9R3X0</accession>
<dbReference type="CDD" id="cd17574">
    <property type="entry name" value="REC_OmpR"/>
    <property type="match status" value="1"/>
</dbReference>
<evidence type="ECO:0000259" key="9">
    <source>
        <dbReference type="PROSITE" id="PS51755"/>
    </source>
</evidence>
<evidence type="ECO:0000313" key="10">
    <source>
        <dbReference type="EMBL" id="MFC4828279.1"/>
    </source>
</evidence>
<dbReference type="InterPro" id="IPR011006">
    <property type="entry name" value="CheY-like_superfamily"/>
</dbReference>
<dbReference type="EMBL" id="JBHSJC010000001">
    <property type="protein sequence ID" value="MFC4828279.1"/>
    <property type="molecule type" value="Genomic_DNA"/>
</dbReference>
<feature type="domain" description="OmpR/PhoB-type" evidence="9">
    <location>
        <begin position="123"/>
        <end position="221"/>
    </location>
</feature>
<proteinExistence type="predicted"/>
<dbReference type="InterPro" id="IPR039420">
    <property type="entry name" value="WalR-like"/>
</dbReference>
<sequence>MARILVVDDEPEMAALLVRGLSDEGHDVVSVGDGLAALESMTAPHDIAVVDVGLPGMSGFELCRRLRELAPDLGIVLLTARDAVDDRVRGLDSGADDYLTKPFAFAELAARIRALRRRETNGSTRLAVGDLELELARHRIASHAGELGLTPTEFDLLHLLAARAGEVVTRSELLESVWGSADFIDPNVLDQYVSYVRRKLQRVGSAAGIDTVRGVGYRFAGSG</sequence>
<keyword evidence="11" id="KW-1185">Reference proteome</keyword>
<dbReference type="Pfam" id="PF00486">
    <property type="entry name" value="Trans_reg_C"/>
    <property type="match status" value="1"/>
</dbReference>
<dbReference type="Gene3D" id="6.10.250.690">
    <property type="match status" value="1"/>
</dbReference>
<evidence type="ECO:0000259" key="8">
    <source>
        <dbReference type="PROSITE" id="PS50110"/>
    </source>
</evidence>
<evidence type="ECO:0000313" key="11">
    <source>
        <dbReference type="Proteomes" id="UP001595960"/>
    </source>
</evidence>
<gene>
    <name evidence="10" type="ORF">ACFPER_05730</name>
</gene>
<evidence type="ECO:0000256" key="1">
    <source>
        <dbReference type="ARBA" id="ARBA00022553"/>
    </source>
</evidence>
<organism evidence="10 11">
    <name type="scientific">Agromyces aurantiacus</name>
    <dbReference type="NCBI Taxonomy" id="165814"/>
    <lineage>
        <taxon>Bacteria</taxon>
        <taxon>Bacillati</taxon>
        <taxon>Actinomycetota</taxon>
        <taxon>Actinomycetes</taxon>
        <taxon>Micrococcales</taxon>
        <taxon>Microbacteriaceae</taxon>
        <taxon>Agromyces</taxon>
    </lineage>
</organism>
<dbReference type="SMART" id="SM00448">
    <property type="entry name" value="REC"/>
    <property type="match status" value="1"/>
</dbReference>
<dbReference type="PANTHER" id="PTHR48111">
    <property type="entry name" value="REGULATOR OF RPOS"/>
    <property type="match status" value="1"/>
</dbReference>
<evidence type="ECO:0000256" key="3">
    <source>
        <dbReference type="ARBA" id="ARBA00023015"/>
    </source>
</evidence>
<dbReference type="Gene3D" id="1.10.10.10">
    <property type="entry name" value="Winged helix-like DNA-binding domain superfamily/Winged helix DNA-binding domain"/>
    <property type="match status" value="1"/>
</dbReference>
<evidence type="ECO:0000256" key="7">
    <source>
        <dbReference type="PROSITE-ProRule" id="PRU01091"/>
    </source>
</evidence>
<dbReference type="InterPro" id="IPR036388">
    <property type="entry name" value="WH-like_DNA-bd_sf"/>
</dbReference>
<feature type="DNA-binding region" description="OmpR/PhoB-type" evidence="7">
    <location>
        <begin position="123"/>
        <end position="221"/>
    </location>
</feature>
<keyword evidence="1 6" id="KW-0597">Phosphoprotein</keyword>
<evidence type="ECO:0000256" key="2">
    <source>
        <dbReference type="ARBA" id="ARBA00023012"/>
    </source>
</evidence>
<evidence type="ECO:0000256" key="4">
    <source>
        <dbReference type="ARBA" id="ARBA00023125"/>
    </source>
</evidence>
<dbReference type="Gene3D" id="3.40.50.2300">
    <property type="match status" value="1"/>
</dbReference>
<keyword evidence="5" id="KW-0804">Transcription</keyword>
<feature type="modified residue" description="4-aspartylphosphate" evidence="6">
    <location>
        <position position="51"/>
    </location>
</feature>
<dbReference type="InterPro" id="IPR001867">
    <property type="entry name" value="OmpR/PhoB-type_DNA-bd"/>
</dbReference>
<dbReference type="InterPro" id="IPR001789">
    <property type="entry name" value="Sig_transdc_resp-reg_receiver"/>
</dbReference>
<dbReference type="PANTHER" id="PTHR48111:SF1">
    <property type="entry name" value="TWO-COMPONENT RESPONSE REGULATOR ORR33"/>
    <property type="match status" value="1"/>
</dbReference>
<dbReference type="SMART" id="SM00862">
    <property type="entry name" value="Trans_reg_C"/>
    <property type="match status" value="1"/>
</dbReference>
<evidence type="ECO:0000256" key="5">
    <source>
        <dbReference type="ARBA" id="ARBA00023163"/>
    </source>
</evidence>
<dbReference type="Pfam" id="PF00072">
    <property type="entry name" value="Response_reg"/>
    <property type="match status" value="1"/>
</dbReference>
<keyword evidence="2" id="KW-0902">Two-component regulatory system</keyword>
<keyword evidence="3" id="KW-0805">Transcription regulation</keyword>
<dbReference type="CDD" id="cd00383">
    <property type="entry name" value="trans_reg_C"/>
    <property type="match status" value="1"/>
</dbReference>
<dbReference type="PROSITE" id="PS51755">
    <property type="entry name" value="OMPR_PHOB"/>
    <property type="match status" value="1"/>
</dbReference>